<sequence>MAAHFMNGPFSRYGLIFSFLTLLTGLTANAQNALPNVTRDLLNRGPYFRASNYDITPIYTMPGPDGRILGYPYLDTAFARTTVTFYQNMAKPGTKPFTEITDAPVRYNLQANDLEFLVDTKTVKAVSGERVRQFNMERNGQTTRFINATEAGAPADLRGFFEQVTDGRLKLLVRHQIYVKKPTYNPALSVGTKDTELIREAVWYASDGKNLTKLTPNRKGLLSVMQDKESQISAYLKEKKPDLKNPTALADLFAYYNSL</sequence>
<dbReference type="EMBL" id="QLMC01000005">
    <property type="protein sequence ID" value="RAJ94450.1"/>
    <property type="molecule type" value="Genomic_DNA"/>
</dbReference>
<name>A0A327WRB0_LARAB</name>
<feature type="chain" id="PRO_5016396613" description="DUF3857 domain-containing protein" evidence="1">
    <location>
        <begin position="31"/>
        <end position="259"/>
    </location>
</feature>
<dbReference type="OrthoDB" id="759189at2"/>
<feature type="signal peptide" evidence="1">
    <location>
        <begin position="1"/>
        <end position="30"/>
    </location>
</feature>
<accession>A0A327WRB0</accession>
<protein>
    <recommendedName>
        <fullName evidence="4">DUF3857 domain-containing protein</fullName>
    </recommendedName>
</protein>
<keyword evidence="3" id="KW-1185">Reference proteome</keyword>
<comment type="caution">
    <text evidence="2">The sequence shown here is derived from an EMBL/GenBank/DDBJ whole genome shotgun (WGS) entry which is preliminary data.</text>
</comment>
<proteinExistence type="predicted"/>
<evidence type="ECO:0000313" key="2">
    <source>
        <dbReference type="EMBL" id="RAJ94450.1"/>
    </source>
</evidence>
<keyword evidence="1" id="KW-0732">Signal</keyword>
<reference evidence="2 3" key="1">
    <citation type="submission" date="2018-06" db="EMBL/GenBank/DDBJ databases">
        <title>Genomic Encyclopedia of Archaeal and Bacterial Type Strains, Phase II (KMG-II): from individual species to whole genera.</title>
        <authorList>
            <person name="Goeker M."/>
        </authorList>
    </citation>
    <scope>NUCLEOTIDE SEQUENCE [LARGE SCALE GENOMIC DNA]</scope>
    <source>
        <strain evidence="2 3">DSM 21851</strain>
    </source>
</reference>
<evidence type="ECO:0000256" key="1">
    <source>
        <dbReference type="SAM" id="SignalP"/>
    </source>
</evidence>
<organism evidence="2 3">
    <name type="scientific">Larkinella arboricola</name>
    <dbReference type="NCBI Taxonomy" id="643671"/>
    <lineage>
        <taxon>Bacteria</taxon>
        <taxon>Pseudomonadati</taxon>
        <taxon>Bacteroidota</taxon>
        <taxon>Cytophagia</taxon>
        <taxon>Cytophagales</taxon>
        <taxon>Spirosomataceae</taxon>
        <taxon>Larkinella</taxon>
    </lineage>
</organism>
<gene>
    <name evidence="2" type="ORF">LX87_04337</name>
</gene>
<dbReference type="RefSeq" id="WP_146624525.1">
    <property type="nucleotide sequence ID" value="NZ_QLMC01000005.1"/>
</dbReference>
<dbReference type="AlphaFoldDB" id="A0A327WRB0"/>
<evidence type="ECO:0000313" key="3">
    <source>
        <dbReference type="Proteomes" id="UP000248790"/>
    </source>
</evidence>
<dbReference type="Proteomes" id="UP000248790">
    <property type="component" value="Unassembled WGS sequence"/>
</dbReference>
<evidence type="ECO:0008006" key="4">
    <source>
        <dbReference type="Google" id="ProtNLM"/>
    </source>
</evidence>